<dbReference type="Gene3D" id="3.30.420.40">
    <property type="match status" value="2"/>
</dbReference>
<dbReference type="EMBL" id="DWWC01000267">
    <property type="protein sequence ID" value="HJC70538.1"/>
    <property type="molecule type" value="Genomic_DNA"/>
</dbReference>
<dbReference type="AlphaFoldDB" id="A0A9D2Q274"/>
<comment type="caution">
    <text evidence="2">The sequence shown here is derived from an EMBL/GenBank/DDBJ whole genome shotgun (WGS) entry which is preliminary data.</text>
</comment>
<dbReference type="InterPro" id="IPR000600">
    <property type="entry name" value="ROK"/>
</dbReference>
<organism evidence="2 3">
    <name type="scientific">Candidatus Brachybacterium intestinipullorum</name>
    <dbReference type="NCBI Taxonomy" id="2838512"/>
    <lineage>
        <taxon>Bacteria</taxon>
        <taxon>Bacillati</taxon>
        <taxon>Actinomycetota</taxon>
        <taxon>Actinomycetes</taxon>
        <taxon>Micrococcales</taxon>
        <taxon>Dermabacteraceae</taxon>
        <taxon>Brachybacterium</taxon>
    </lineage>
</organism>
<evidence type="ECO:0000256" key="1">
    <source>
        <dbReference type="ARBA" id="ARBA00006479"/>
    </source>
</evidence>
<reference evidence="2" key="2">
    <citation type="submission" date="2021-04" db="EMBL/GenBank/DDBJ databases">
        <authorList>
            <person name="Gilroy R."/>
        </authorList>
    </citation>
    <scope>NUCLEOTIDE SEQUENCE</scope>
    <source>
        <strain evidence="2">CHK130-7132</strain>
    </source>
</reference>
<dbReference type="InterPro" id="IPR043129">
    <property type="entry name" value="ATPase_NBD"/>
</dbReference>
<gene>
    <name evidence="2" type="ORF">H9932_12805</name>
</gene>
<dbReference type="Proteomes" id="UP000823854">
    <property type="component" value="Unassembled WGS sequence"/>
</dbReference>
<sequence length="327" mass="32063">MPDPVLALDLGGTKIRAALVHGVGTDEVEADGEHAVVRLESIAEVPTPAREGAPAILGAALELAAQVRGGATVRAVGISSAGVVDTARGRITHATDSLAGWAGTALTAPFAERFGVPVAALNDVHAHGLGEARFGVGRGRDSLLLMAIGTGIGGCQVQGGRAVLGAHGAAGHVGHVPVPEAEGVPCPCGRTGHLEGLASGPGILRLAARLGASAAPHDGRELAAAAARGEPTALEAYRLAGHATGRVLGALLNVLDSDAVALTGGVADADVPVWREALRAGIAAEAMDAVASTPVLAASAGSHAALLGAAVRVLEAPPAPSIPPPAT</sequence>
<comment type="similarity">
    <text evidence="1">Belongs to the ROK (NagC/XylR) family.</text>
</comment>
<proteinExistence type="inferred from homology"/>
<evidence type="ECO:0000313" key="2">
    <source>
        <dbReference type="EMBL" id="HJC70538.1"/>
    </source>
</evidence>
<dbReference type="Pfam" id="PF00480">
    <property type="entry name" value="ROK"/>
    <property type="match status" value="1"/>
</dbReference>
<name>A0A9D2Q274_9MICO</name>
<dbReference type="PANTHER" id="PTHR18964:SF169">
    <property type="entry name" value="N-ACETYLMANNOSAMINE KINASE"/>
    <property type="match status" value="1"/>
</dbReference>
<reference evidence="2" key="1">
    <citation type="journal article" date="2021" name="PeerJ">
        <title>Extensive microbial diversity within the chicken gut microbiome revealed by metagenomics and culture.</title>
        <authorList>
            <person name="Gilroy R."/>
            <person name="Ravi A."/>
            <person name="Getino M."/>
            <person name="Pursley I."/>
            <person name="Horton D.L."/>
            <person name="Alikhan N.F."/>
            <person name="Baker D."/>
            <person name="Gharbi K."/>
            <person name="Hall N."/>
            <person name="Watson M."/>
            <person name="Adriaenssens E.M."/>
            <person name="Foster-Nyarko E."/>
            <person name="Jarju S."/>
            <person name="Secka A."/>
            <person name="Antonio M."/>
            <person name="Oren A."/>
            <person name="Chaudhuri R.R."/>
            <person name="La Ragione R."/>
            <person name="Hildebrand F."/>
            <person name="Pallen M.J."/>
        </authorList>
    </citation>
    <scope>NUCLEOTIDE SEQUENCE</scope>
    <source>
        <strain evidence="2">CHK130-7132</strain>
    </source>
</reference>
<dbReference type="PANTHER" id="PTHR18964">
    <property type="entry name" value="ROK (REPRESSOR, ORF, KINASE) FAMILY"/>
    <property type="match status" value="1"/>
</dbReference>
<evidence type="ECO:0000313" key="3">
    <source>
        <dbReference type="Proteomes" id="UP000823854"/>
    </source>
</evidence>
<dbReference type="SUPFAM" id="SSF53067">
    <property type="entry name" value="Actin-like ATPase domain"/>
    <property type="match status" value="1"/>
</dbReference>
<protein>
    <submittedName>
        <fullName evidence="2">ROK family protein</fullName>
    </submittedName>
</protein>
<accession>A0A9D2Q274</accession>